<dbReference type="AlphaFoldDB" id="A0A1A9WMJ2"/>
<keyword evidence="16" id="KW-1185">Reference proteome</keyword>
<evidence type="ECO:0000256" key="13">
    <source>
        <dbReference type="ARBA" id="ARBA00023180"/>
    </source>
</evidence>
<dbReference type="Proteomes" id="UP000091820">
    <property type="component" value="Unassembled WGS sequence"/>
</dbReference>
<reference evidence="15" key="2">
    <citation type="submission" date="2020-05" db="UniProtKB">
        <authorList>
            <consortium name="EnsemblMetazoa"/>
        </authorList>
    </citation>
    <scope>IDENTIFICATION</scope>
    <source>
        <strain evidence="15">IAEA</strain>
    </source>
</reference>
<dbReference type="VEuPathDB" id="VectorBase:GBRI025110"/>
<evidence type="ECO:0000256" key="9">
    <source>
        <dbReference type="ARBA" id="ARBA00022833"/>
    </source>
</evidence>
<dbReference type="Gene3D" id="2.60.40.1910">
    <property type="match status" value="1"/>
</dbReference>
<dbReference type="GO" id="GO:0008270">
    <property type="term" value="F:zinc ion binding"/>
    <property type="evidence" value="ECO:0007669"/>
    <property type="project" value="TreeGrafter"/>
</dbReference>
<dbReference type="PANTHER" id="PTHR11533:SF276">
    <property type="entry name" value="GLUTAMYL AMINOPEPTIDASE"/>
    <property type="match status" value="1"/>
</dbReference>
<evidence type="ECO:0000256" key="2">
    <source>
        <dbReference type="ARBA" id="ARBA00004236"/>
    </source>
</evidence>
<evidence type="ECO:0000256" key="7">
    <source>
        <dbReference type="ARBA" id="ARBA00022723"/>
    </source>
</evidence>
<keyword evidence="11" id="KW-0472">Membrane</keyword>
<name>A0A1A9WMJ2_9MUSC</name>
<keyword evidence="13" id="KW-0325">Glycoprotein</keyword>
<organism evidence="15 16">
    <name type="scientific">Glossina brevipalpis</name>
    <dbReference type="NCBI Taxonomy" id="37001"/>
    <lineage>
        <taxon>Eukaryota</taxon>
        <taxon>Metazoa</taxon>
        <taxon>Ecdysozoa</taxon>
        <taxon>Arthropoda</taxon>
        <taxon>Hexapoda</taxon>
        <taxon>Insecta</taxon>
        <taxon>Pterygota</taxon>
        <taxon>Neoptera</taxon>
        <taxon>Endopterygota</taxon>
        <taxon>Diptera</taxon>
        <taxon>Brachycera</taxon>
        <taxon>Muscomorpha</taxon>
        <taxon>Hippoboscoidea</taxon>
        <taxon>Glossinidae</taxon>
        <taxon>Glossina</taxon>
    </lineage>
</organism>
<dbReference type="EnsemblMetazoa" id="GBRI025110-RA">
    <property type="protein sequence ID" value="GBRI025110-PA"/>
    <property type="gene ID" value="GBRI025110"/>
</dbReference>
<dbReference type="InterPro" id="IPR050344">
    <property type="entry name" value="Peptidase_M1_aminopeptidases"/>
</dbReference>
<dbReference type="Gene3D" id="1.25.50.20">
    <property type="match status" value="1"/>
</dbReference>
<evidence type="ECO:0000256" key="3">
    <source>
        <dbReference type="ARBA" id="ARBA00010136"/>
    </source>
</evidence>
<feature type="domain" description="ERAP1-like C-terminal" evidence="14">
    <location>
        <begin position="47"/>
        <end position="327"/>
    </location>
</feature>
<keyword evidence="9" id="KW-0862">Zinc</keyword>
<evidence type="ECO:0000313" key="16">
    <source>
        <dbReference type="Proteomes" id="UP000091820"/>
    </source>
</evidence>
<comment type="similarity">
    <text evidence="3">Belongs to the peptidase M1 family.</text>
</comment>
<keyword evidence="10" id="KW-0482">Metalloprotease</keyword>
<keyword evidence="5" id="KW-1003">Cell membrane</keyword>
<dbReference type="PANTHER" id="PTHR11533">
    <property type="entry name" value="PROTEASE M1 ZINC METALLOPROTEASE"/>
    <property type="match status" value="1"/>
</dbReference>
<evidence type="ECO:0000256" key="4">
    <source>
        <dbReference type="ARBA" id="ARBA00022438"/>
    </source>
</evidence>
<keyword evidence="8" id="KW-0378">Hydrolase</keyword>
<evidence type="ECO:0000256" key="6">
    <source>
        <dbReference type="ARBA" id="ARBA00022670"/>
    </source>
</evidence>
<evidence type="ECO:0000256" key="10">
    <source>
        <dbReference type="ARBA" id="ARBA00023049"/>
    </source>
</evidence>
<dbReference type="GO" id="GO:0043171">
    <property type="term" value="P:peptide catabolic process"/>
    <property type="evidence" value="ECO:0007669"/>
    <property type="project" value="TreeGrafter"/>
</dbReference>
<comment type="subcellular location">
    <subcellularLocation>
        <location evidence="2">Cell membrane</location>
    </subcellularLocation>
</comment>
<evidence type="ECO:0000256" key="1">
    <source>
        <dbReference type="ARBA" id="ARBA00001947"/>
    </source>
</evidence>
<dbReference type="InterPro" id="IPR024571">
    <property type="entry name" value="ERAP1-like_C_dom"/>
</dbReference>
<evidence type="ECO:0000256" key="5">
    <source>
        <dbReference type="ARBA" id="ARBA00022475"/>
    </source>
</evidence>
<dbReference type="GO" id="GO:0042277">
    <property type="term" value="F:peptide binding"/>
    <property type="evidence" value="ECO:0007669"/>
    <property type="project" value="TreeGrafter"/>
</dbReference>
<dbReference type="FunFam" id="1.25.50.20:FF:000001">
    <property type="entry name" value="Aminopeptidase"/>
    <property type="match status" value="1"/>
</dbReference>
<keyword evidence="7" id="KW-0479">Metal-binding</keyword>
<dbReference type="GO" id="GO:0070006">
    <property type="term" value="F:metalloaminopeptidase activity"/>
    <property type="evidence" value="ECO:0007669"/>
    <property type="project" value="TreeGrafter"/>
</dbReference>
<proteinExistence type="inferred from homology"/>
<dbReference type="STRING" id="37001.A0A1A9WMJ2"/>
<protein>
    <recommendedName>
        <fullName evidence="14">ERAP1-like C-terminal domain-containing protein</fullName>
    </recommendedName>
</protein>
<evidence type="ECO:0000256" key="8">
    <source>
        <dbReference type="ARBA" id="ARBA00022801"/>
    </source>
</evidence>
<keyword evidence="12" id="KW-1015">Disulfide bond</keyword>
<dbReference type="GO" id="GO:0005615">
    <property type="term" value="C:extracellular space"/>
    <property type="evidence" value="ECO:0007669"/>
    <property type="project" value="TreeGrafter"/>
</dbReference>
<evidence type="ECO:0000256" key="12">
    <source>
        <dbReference type="ARBA" id="ARBA00023157"/>
    </source>
</evidence>
<dbReference type="GO" id="GO:0005886">
    <property type="term" value="C:plasma membrane"/>
    <property type="evidence" value="ECO:0007669"/>
    <property type="project" value="UniProtKB-SubCell"/>
</dbReference>
<dbReference type="GO" id="GO:0005737">
    <property type="term" value="C:cytoplasm"/>
    <property type="evidence" value="ECO:0007669"/>
    <property type="project" value="TreeGrafter"/>
</dbReference>
<evidence type="ECO:0000313" key="15">
    <source>
        <dbReference type="EnsemblMetazoa" id="GBRI025110-PA"/>
    </source>
</evidence>
<evidence type="ECO:0000259" key="14">
    <source>
        <dbReference type="Pfam" id="PF11838"/>
    </source>
</evidence>
<evidence type="ECO:0000256" key="11">
    <source>
        <dbReference type="ARBA" id="ARBA00023136"/>
    </source>
</evidence>
<dbReference type="GO" id="GO:0006508">
    <property type="term" value="P:proteolysis"/>
    <property type="evidence" value="ECO:0007669"/>
    <property type="project" value="UniProtKB-KW"/>
</dbReference>
<comment type="cofactor">
    <cofactor evidence="1">
        <name>Zn(2+)</name>
        <dbReference type="ChEBI" id="CHEBI:29105"/>
    </cofactor>
</comment>
<keyword evidence="6" id="KW-0645">Protease</keyword>
<keyword evidence="4" id="KW-0031">Aminopeptidase</keyword>
<dbReference type="Pfam" id="PF11838">
    <property type="entry name" value="ERAP1_C"/>
    <property type="match status" value="1"/>
</dbReference>
<accession>A0A1A9WMJ2</accession>
<sequence>MLKNYNRYNFHGIVYRTDKVYGKDDKSHKLRAQTWEVIIDLPNEVEWIKFNYDQVGYYRVNYPAEMWRNLASKLSQEREAFSVTDRACLLNDAFSLADSTQLKYDLVLDMTEYLITENDYVPWSVGAGKLTSLRRALMYTDINEEFSKYARDLIKTIYLDVGWDANPMDEHLKNRLRVTIVSSACSLGLPECLKEASKRFKKWIKNPDQLPHPDIRNTVYYYGMMDTSSEDYWQQMWQLFVAEKDASQKSNLMYGLAAIQNPSVLYRYVELAWNEEYVRGQDYFNCLQYIASNPIGESIVWDYVREHWPDIVKRFGLNERTLGNMIPSKQLFYNFKKLNKKLEQENT</sequence>
<reference evidence="16" key="1">
    <citation type="submission" date="2014-03" db="EMBL/GenBank/DDBJ databases">
        <authorList>
            <person name="Aksoy S."/>
            <person name="Warren W."/>
            <person name="Wilson R.K."/>
        </authorList>
    </citation>
    <scope>NUCLEOTIDE SEQUENCE [LARGE SCALE GENOMIC DNA]</scope>
    <source>
        <strain evidence="16">IAEA</strain>
    </source>
</reference>